<evidence type="ECO:0000313" key="2">
    <source>
        <dbReference type="Proteomes" id="UP000260311"/>
    </source>
</evidence>
<name>A0A384ZRY1_9CAUD</name>
<proteinExistence type="predicted"/>
<dbReference type="EMBL" id="MH375644">
    <property type="protein sequence ID" value="AXC34393.1"/>
    <property type="molecule type" value="Genomic_DNA"/>
</dbReference>
<organism evidence="1 2">
    <name type="scientific">Vibrio phage YC</name>
    <dbReference type="NCBI Taxonomy" id="2267403"/>
    <lineage>
        <taxon>Viruses</taxon>
        <taxon>Duplodnaviria</taxon>
        <taxon>Heunggongvirae</taxon>
        <taxon>Uroviricota</taxon>
        <taxon>Caudoviricetes</taxon>
        <taxon>Pantevenvirales</taxon>
        <taxon>Ackermannviridae</taxon>
        <taxon>Campanilevirus</taxon>
        <taxon>Campanilevirus YC</taxon>
    </lineage>
</organism>
<evidence type="ECO:0000313" key="1">
    <source>
        <dbReference type="EMBL" id="AXC34393.1"/>
    </source>
</evidence>
<protein>
    <submittedName>
        <fullName evidence="1">RuvC</fullName>
    </submittedName>
</protein>
<dbReference type="Gene3D" id="3.30.420.10">
    <property type="entry name" value="Ribonuclease H-like superfamily/Ribonuclease H"/>
    <property type="match status" value="1"/>
</dbReference>
<dbReference type="InterPro" id="IPR036397">
    <property type="entry name" value="RNaseH_sf"/>
</dbReference>
<sequence length="220" mass="24627">MNQPPVFAAFDYSYTSPAIAIWDSSKPFTAENIFFYALTKTKKYQGLFGNVRISQYPDNALSDVERFYAMSAWSENVLAQHGVTHARIEEYAYGKGGNSKSQAGRAFQLAENTGMLKYVLYINQVPFDSVSPTHVKKYFTGKGQFRGEDGKKLSDREKKLPMILEAYERLGIKIHEQIGADAEHIKPVDDICDAFAILCTMEGVPAQAKVLPKPPKGKKK</sequence>
<accession>A0A384ZRY1</accession>
<dbReference type="RefSeq" id="YP_009838239.1">
    <property type="nucleotide sequence ID" value="NC_048709.1"/>
</dbReference>
<dbReference type="Proteomes" id="UP000260311">
    <property type="component" value="Segment"/>
</dbReference>
<reference evidence="1 2" key="1">
    <citation type="submission" date="2018-05" db="EMBL/GenBank/DDBJ databases">
        <title>The genome of Vibrio coralliilyticus phage YC.</title>
        <authorList>
            <person name="Benler S."/>
        </authorList>
    </citation>
    <scope>NUCLEOTIDE SEQUENCE [LARGE SCALE GENOMIC DNA]</scope>
</reference>
<dbReference type="GO" id="GO:0003676">
    <property type="term" value="F:nucleic acid binding"/>
    <property type="evidence" value="ECO:0007669"/>
    <property type="project" value="InterPro"/>
</dbReference>
<dbReference type="KEGG" id="vg:55608471"/>
<keyword evidence="2" id="KW-1185">Reference proteome</keyword>
<dbReference type="GeneID" id="55608471"/>